<dbReference type="AlphaFoldDB" id="A0A2G9ZFR0"/>
<gene>
    <name evidence="4" type="ORF">COX24_00535</name>
</gene>
<dbReference type="GO" id="GO:0008483">
    <property type="term" value="F:transaminase activity"/>
    <property type="evidence" value="ECO:0007669"/>
    <property type="project" value="TreeGrafter"/>
</dbReference>
<dbReference type="PIRSF" id="PIRSF000390">
    <property type="entry name" value="PLP_StrS"/>
    <property type="match status" value="1"/>
</dbReference>
<dbReference type="InterPro" id="IPR000653">
    <property type="entry name" value="DegT/StrS_aminotransferase"/>
</dbReference>
<organism evidence="4 5">
    <name type="scientific">bacterium (Candidatus Gribaldobacteria) CG23_combo_of_CG06-09_8_20_14_all_37_87_8</name>
    <dbReference type="NCBI Taxonomy" id="2014278"/>
    <lineage>
        <taxon>Bacteria</taxon>
        <taxon>Candidatus Gribaldobacteria</taxon>
    </lineage>
</organism>
<evidence type="ECO:0000256" key="1">
    <source>
        <dbReference type="PIRSR" id="PIRSR000390-1"/>
    </source>
</evidence>
<dbReference type="Gene3D" id="3.90.1150.10">
    <property type="entry name" value="Aspartate Aminotransferase, domain 1"/>
    <property type="match status" value="1"/>
</dbReference>
<dbReference type="InterPro" id="IPR015424">
    <property type="entry name" value="PyrdxlP-dep_Trfase"/>
</dbReference>
<comment type="caution">
    <text evidence="4">The sequence shown here is derived from an EMBL/GenBank/DDBJ whole genome shotgun (WGS) entry which is preliminary data.</text>
</comment>
<dbReference type="GO" id="GO:0000271">
    <property type="term" value="P:polysaccharide biosynthetic process"/>
    <property type="evidence" value="ECO:0007669"/>
    <property type="project" value="TreeGrafter"/>
</dbReference>
<proteinExistence type="inferred from homology"/>
<evidence type="ECO:0000313" key="5">
    <source>
        <dbReference type="Proteomes" id="UP000230447"/>
    </source>
</evidence>
<dbReference type="PANTHER" id="PTHR30244">
    <property type="entry name" value="TRANSAMINASE"/>
    <property type="match status" value="1"/>
</dbReference>
<dbReference type="PANTHER" id="PTHR30244:SF34">
    <property type="entry name" value="DTDP-4-AMINO-4,6-DIDEOXYGALACTOSE TRANSAMINASE"/>
    <property type="match status" value="1"/>
</dbReference>
<evidence type="ECO:0000256" key="2">
    <source>
        <dbReference type="PIRSR" id="PIRSR000390-2"/>
    </source>
</evidence>
<keyword evidence="2 3" id="KW-0663">Pyridoxal phosphate</keyword>
<feature type="active site" description="Proton acceptor" evidence="1">
    <location>
        <position position="177"/>
    </location>
</feature>
<dbReference type="InterPro" id="IPR015422">
    <property type="entry name" value="PyrdxlP-dep_Trfase_small"/>
</dbReference>
<dbReference type="SUPFAM" id="SSF53383">
    <property type="entry name" value="PLP-dependent transferases"/>
    <property type="match status" value="1"/>
</dbReference>
<evidence type="ECO:0008006" key="6">
    <source>
        <dbReference type="Google" id="ProtNLM"/>
    </source>
</evidence>
<sequence length="371" mass="43070">MELFMKYFVHPQFKFNLKNILLIKWAFLAPLNKKVKKEIEKMFPQRFAYFTDMGRSAFKIILDELNLKNCQIIMPSFICDIFLPILKAYHLSPIFIETNEKTFNFKENEIEQKITPQTKAILVSHTFGLACNLEKITQIAQRHNLKIIEDCSHSFGGEYQGKALGLFGDASFFSLYKLFPCLRGGMVILKKPLSQPLKKTKFTLRDCFSLLNSFSFFSFIFKTFFQEQAKKHLRAEKSKTPATLNRVSFNLFAFNFKNKANLIKILEKRKKTALELKGALEGLGFLCQPQENNSFTFLSCLCPIGLSRDRLVLSLRKKGIFTTRIWKNPIKTQPDLPLTLEISQRIINFPLQSFFQTKDTQRVIAKSKSLF</sequence>
<evidence type="ECO:0000313" key="4">
    <source>
        <dbReference type="EMBL" id="PIP31987.1"/>
    </source>
</evidence>
<comment type="similarity">
    <text evidence="3">Belongs to the DegT/DnrJ/EryC1 family.</text>
</comment>
<protein>
    <recommendedName>
        <fullName evidence="6">Aminotransferase DegT</fullName>
    </recommendedName>
</protein>
<feature type="modified residue" description="N6-(pyridoxal phosphate)lysine" evidence="2">
    <location>
        <position position="177"/>
    </location>
</feature>
<reference evidence="4 5" key="1">
    <citation type="submission" date="2017-09" db="EMBL/GenBank/DDBJ databases">
        <title>Depth-based differentiation of microbial function through sediment-hosted aquifers and enrichment of novel symbionts in the deep terrestrial subsurface.</title>
        <authorList>
            <person name="Probst A.J."/>
            <person name="Ladd B."/>
            <person name="Jarett J.K."/>
            <person name="Geller-Mcgrath D.E."/>
            <person name="Sieber C.M."/>
            <person name="Emerson J.B."/>
            <person name="Anantharaman K."/>
            <person name="Thomas B.C."/>
            <person name="Malmstrom R."/>
            <person name="Stieglmeier M."/>
            <person name="Klingl A."/>
            <person name="Woyke T."/>
            <person name="Ryan C.M."/>
            <person name="Banfield J.F."/>
        </authorList>
    </citation>
    <scope>NUCLEOTIDE SEQUENCE [LARGE SCALE GENOMIC DNA]</scope>
    <source>
        <strain evidence="4">CG23_combo_of_CG06-09_8_20_14_all_37_87_8</strain>
    </source>
</reference>
<dbReference type="Proteomes" id="UP000230447">
    <property type="component" value="Unassembled WGS sequence"/>
</dbReference>
<evidence type="ECO:0000256" key="3">
    <source>
        <dbReference type="RuleBase" id="RU004508"/>
    </source>
</evidence>
<accession>A0A2G9ZFR0</accession>
<dbReference type="GO" id="GO:0030170">
    <property type="term" value="F:pyridoxal phosphate binding"/>
    <property type="evidence" value="ECO:0007669"/>
    <property type="project" value="TreeGrafter"/>
</dbReference>
<dbReference type="Pfam" id="PF01041">
    <property type="entry name" value="DegT_DnrJ_EryC1"/>
    <property type="match status" value="1"/>
</dbReference>
<dbReference type="InterPro" id="IPR015421">
    <property type="entry name" value="PyrdxlP-dep_Trfase_major"/>
</dbReference>
<dbReference type="EMBL" id="PCSB01000012">
    <property type="protein sequence ID" value="PIP31987.1"/>
    <property type="molecule type" value="Genomic_DNA"/>
</dbReference>
<dbReference type="Gene3D" id="3.40.640.10">
    <property type="entry name" value="Type I PLP-dependent aspartate aminotransferase-like (Major domain)"/>
    <property type="match status" value="1"/>
</dbReference>
<name>A0A2G9ZFR0_9BACT</name>